<reference evidence="2 3" key="1">
    <citation type="submission" date="2015-06" db="EMBL/GenBank/DDBJ databases">
        <title>Talaromyces atroroseus IBT 11181 draft genome.</title>
        <authorList>
            <person name="Rasmussen K.B."/>
            <person name="Rasmussen S."/>
            <person name="Petersen B."/>
            <person name="Sicheritz-Ponten T."/>
            <person name="Mortensen U.H."/>
            <person name="Thrane U."/>
        </authorList>
    </citation>
    <scope>NUCLEOTIDE SEQUENCE [LARGE SCALE GENOMIC DNA]</scope>
    <source>
        <strain evidence="2 3">IBT 11181</strain>
    </source>
</reference>
<dbReference type="AlphaFoldDB" id="A0A225APF5"/>
<accession>A0A225APF5</accession>
<sequence length="421" mass="47139">MWLARGVQSAIFYYATCTPCAAAEDRRRRKKEAIRAQREQARSVIIVTDQPQPFPQPTPFSTNAGWMEEIALGPGPPARRHRTKNGPSDGTALPRLSSTSSMTIEDSMLSGGKGKTSLGEKLHWARFQREDEVLWGEEERRAKDAEQSAQGSSVGISGRGRAGTSHSNKYYIARAPPVNDLHPPIVSGPASRTETQWMLQPPPSAKVMAGKAKGDNLHGSREPSVRKRSRVDSEIKESDEDDLIQEGYSAPIADRTSWTLGRGNTYRRALDNDKKQRPLTLDIDSLIERGRKDKDDNSEVLRPPPSAITATPRSVSMTNVRHAYDEWHLQLSPSFHSRSNSPSSMGSPADSLHWPDTPPYSRPESKHTEDSGKVFQPQYLNLAVSSHRENNKSIEAIHVEVNEPRSREQMHPLKWRWSFDI</sequence>
<feature type="region of interest" description="Disordered" evidence="1">
    <location>
        <begin position="335"/>
        <end position="376"/>
    </location>
</feature>
<dbReference type="RefSeq" id="XP_020120375.1">
    <property type="nucleotide sequence ID" value="XM_020266873.1"/>
</dbReference>
<feature type="compositionally biased region" description="Basic and acidic residues" evidence="1">
    <location>
        <begin position="363"/>
        <end position="372"/>
    </location>
</feature>
<feature type="compositionally biased region" description="Low complexity" evidence="1">
    <location>
        <begin position="335"/>
        <end position="351"/>
    </location>
</feature>
<comment type="caution">
    <text evidence="2">The sequence shown here is derived from an EMBL/GenBank/DDBJ whole genome shotgun (WGS) entry which is preliminary data.</text>
</comment>
<evidence type="ECO:0000313" key="3">
    <source>
        <dbReference type="Proteomes" id="UP000214365"/>
    </source>
</evidence>
<name>A0A225APF5_TALAT</name>
<evidence type="ECO:0000256" key="1">
    <source>
        <dbReference type="SAM" id="MobiDB-lite"/>
    </source>
</evidence>
<protein>
    <submittedName>
        <fullName evidence="2">Uncharacterized protein</fullName>
    </submittedName>
</protein>
<evidence type="ECO:0000313" key="2">
    <source>
        <dbReference type="EMBL" id="OKL60254.1"/>
    </source>
</evidence>
<dbReference type="Proteomes" id="UP000214365">
    <property type="component" value="Unassembled WGS sequence"/>
</dbReference>
<gene>
    <name evidence="2" type="ORF">UA08_04586</name>
</gene>
<feature type="region of interest" description="Disordered" evidence="1">
    <location>
        <begin position="138"/>
        <end position="164"/>
    </location>
</feature>
<keyword evidence="3" id="KW-1185">Reference proteome</keyword>
<feature type="region of interest" description="Disordered" evidence="1">
    <location>
        <begin position="205"/>
        <end position="239"/>
    </location>
</feature>
<dbReference type="EMBL" id="LFMY01000006">
    <property type="protein sequence ID" value="OKL60254.1"/>
    <property type="molecule type" value="Genomic_DNA"/>
</dbReference>
<organism evidence="2 3">
    <name type="scientific">Talaromyces atroroseus</name>
    <dbReference type="NCBI Taxonomy" id="1441469"/>
    <lineage>
        <taxon>Eukaryota</taxon>
        <taxon>Fungi</taxon>
        <taxon>Dikarya</taxon>
        <taxon>Ascomycota</taxon>
        <taxon>Pezizomycotina</taxon>
        <taxon>Eurotiomycetes</taxon>
        <taxon>Eurotiomycetidae</taxon>
        <taxon>Eurotiales</taxon>
        <taxon>Trichocomaceae</taxon>
        <taxon>Talaromyces</taxon>
        <taxon>Talaromyces sect. Trachyspermi</taxon>
    </lineage>
</organism>
<feature type="region of interest" description="Disordered" evidence="1">
    <location>
        <begin position="284"/>
        <end position="314"/>
    </location>
</feature>
<dbReference type="OrthoDB" id="506431at2759"/>
<proteinExistence type="predicted"/>
<feature type="compositionally biased region" description="Basic and acidic residues" evidence="1">
    <location>
        <begin position="286"/>
        <end position="299"/>
    </location>
</feature>
<feature type="compositionally biased region" description="Basic and acidic residues" evidence="1">
    <location>
        <begin position="212"/>
        <end position="236"/>
    </location>
</feature>
<feature type="region of interest" description="Disordered" evidence="1">
    <location>
        <begin position="70"/>
        <end position="117"/>
    </location>
</feature>
<dbReference type="GeneID" id="31004341"/>